<dbReference type="Pfam" id="PF07470">
    <property type="entry name" value="Glyco_hydro_88"/>
    <property type="match status" value="1"/>
</dbReference>
<dbReference type="PANTHER" id="PTHR33886:SF8">
    <property type="entry name" value="UNSATURATED RHAMNOGALACTURONAN HYDROLASE (EUROFUNG)"/>
    <property type="match status" value="1"/>
</dbReference>
<dbReference type="RefSeq" id="WP_086452134.1">
    <property type="nucleotide sequence ID" value="NZ_MSPP01000005.1"/>
</dbReference>
<protein>
    <submittedName>
        <fullName evidence="2">Di-trans,poly-cis-decaprenylcistransferase</fullName>
    </submittedName>
</protein>
<keyword evidence="3" id="KW-1185">Reference proteome</keyword>
<reference evidence="2 3" key="1">
    <citation type="submission" date="2016-12" db="EMBL/GenBank/DDBJ databases">
        <title>The draft genome sequence of HSLHS2.</title>
        <authorList>
            <person name="Hu D."/>
            <person name="Wang L."/>
            <person name="Shao Z."/>
        </authorList>
    </citation>
    <scope>NUCLEOTIDE SEQUENCE [LARGE SCALE GENOMIC DNA]</scope>
    <source>
        <strain evidence="2">MCCC 1A06712</strain>
    </source>
</reference>
<gene>
    <name evidence="2" type="ORF">BVC71_13090</name>
</gene>
<dbReference type="EMBL" id="MSPP01000005">
    <property type="protein sequence ID" value="OUD08435.1"/>
    <property type="molecule type" value="Genomic_DNA"/>
</dbReference>
<dbReference type="GO" id="GO:0016740">
    <property type="term" value="F:transferase activity"/>
    <property type="evidence" value="ECO:0007669"/>
    <property type="project" value="UniProtKB-KW"/>
</dbReference>
<dbReference type="GO" id="GO:0005975">
    <property type="term" value="P:carbohydrate metabolic process"/>
    <property type="evidence" value="ECO:0007669"/>
    <property type="project" value="InterPro"/>
</dbReference>
<proteinExistence type="predicted"/>
<evidence type="ECO:0000313" key="2">
    <source>
        <dbReference type="EMBL" id="OUD08435.1"/>
    </source>
</evidence>
<dbReference type="InterPro" id="IPR010905">
    <property type="entry name" value="Glyco_hydro_88"/>
</dbReference>
<dbReference type="SUPFAM" id="SSF48208">
    <property type="entry name" value="Six-hairpin glycosidases"/>
    <property type="match status" value="1"/>
</dbReference>
<dbReference type="InterPro" id="IPR008928">
    <property type="entry name" value="6-hairpin_glycosidase_sf"/>
</dbReference>
<dbReference type="InterPro" id="IPR052043">
    <property type="entry name" value="PolySaccharide_Degr_Enz"/>
</dbReference>
<dbReference type="AlphaFoldDB" id="A0A251WWA6"/>
<dbReference type="Proteomes" id="UP000194664">
    <property type="component" value="Unassembled WGS sequence"/>
</dbReference>
<dbReference type="PANTHER" id="PTHR33886">
    <property type="entry name" value="UNSATURATED RHAMNOGALACTURONAN HYDROLASE (EUROFUNG)"/>
    <property type="match status" value="1"/>
</dbReference>
<evidence type="ECO:0000313" key="3">
    <source>
        <dbReference type="Proteomes" id="UP000194664"/>
    </source>
</evidence>
<organism evidence="2 3">
    <name type="scientific">Marivivens niveibacter</name>
    <dbReference type="NCBI Taxonomy" id="1930667"/>
    <lineage>
        <taxon>Bacteria</taxon>
        <taxon>Pseudomonadati</taxon>
        <taxon>Pseudomonadota</taxon>
        <taxon>Alphaproteobacteria</taxon>
        <taxon>Rhodobacterales</taxon>
        <taxon>Paracoccaceae</taxon>
        <taxon>Marivivens group</taxon>
        <taxon>Marivivens</taxon>
    </lineage>
</organism>
<dbReference type="Gene3D" id="1.50.10.10">
    <property type="match status" value="1"/>
</dbReference>
<comment type="caution">
    <text evidence="2">The sequence shown here is derived from an EMBL/GenBank/DDBJ whole genome shotgun (WGS) entry which is preliminary data.</text>
</comment>
<dbReference type="InterPro" id="IPR012341">
    <property type="entry name" value="6hp_glycosidase-like_sf"/>
</dbReference>
<dbReference type="OrthoDB" id="6381507at2"/>
<dbReference type="GO" id="GO:0016787">
    <property type="term" value="F:hydrolase activity"/>
    <property type="evidence" value="ECO:0007669"/>
    <property type="project" value="UniProtKB-KW"/>
</dbReference>
<accession>A0A251WWA6</accession>
<evidence type="ECO:0000256" key="1">
    <source>
        <dbReference type="ARBA" id="ARBA00022801"/>
    </source>
</evidence>
<keyword evidence="2" id="KW-0808">Transferase</keyword>
<name>A0A251WWA6_9RHOB</name>
<sequence>MNLQDYFDAYAADYAPYKGGRWCYEDGLLYLSLARLHSKTGNQKWLDHLNRLIYKQITETGTIQGYSIDEFNIDNILSGRCLFHLDDHADSGRFKTAVDQLIQQLQSHPRISTGNYWHKQRYPHQVWLDGLFMALPFQVEYGQRTNDQGLIDDAIDQLHTALALTKTTGGLFIHGYDHSHNQSWASAENGQSPAVWARAVGWLAMALVDLVELMGDDPRAPKRQTIALMNAVLSNQRESGLWQQVMQMPDLAGNYDESSASAMFAYALMKSDRLGLTITREAGLRAFGALTETKLQPVEGRTQFIDICCVAGLGGFDGVYRDGTPEYYISETITPDDIKGVAPLAYAFCEV</sequence>
<keyword evidence="1" id="KW-0378">Hydrolase</keyword>